<evidence type="ECO:0000256" key="1">
    <source>
        <dbReference type="SAM" id="Phobius"/>
    </source>
</evidence>
<keyword evidence="1" id="KW-0812">Transmembrane</keyword>
<dbReference type="EMBL" id="MU003713">
    <property type="protein sequence ID" value="KAF2804470.1"/>
    <property type="molecule type" value="Genomic_DNA"/>
</dbReference>
<keyword evidence="1" id="KW-1133">Transmembrane helix</keyword>
<reference evidence="2 4" key="1">
    <citation type="journal article" date="2020" name="Stud. Mycol.">
        <title>101 Dothideomycetes genomes: a test case for predicting lifestyles and emergence of pathogens.</title>
        <authorList>
            <person name="Haridas S."/>
            <person name="Albert R."/>
            <person name="Binder M."/>
            <person name="Bloem J."/>
            <person name="Labutti K."/>
            <person name="Salamov A."/>
            <person name="Andreopoulos B."/>
            <person name="Baker S."/>
            <person name="Barry K."/>
            <person name="Bills G."/>
            <person name="Bluhm B."/>
            <person name="Cannon C."/>
            <person name="Castanera R."/>
            <person name="Culley D."/>
            <person name="Daum C."/>
            <person name="Ezra D."/>
            <person name="Gonzalez J."/>
            <person name="Henrissat B."/>
            <person name="Kuo A."/>
            <person name="Liang C."/>
            <person name="Lipzen A."/>
            <person name="Lutzoni F."/>
            <person name="Magnuson J."/>
            <person name="Mondo S."/>
            <person name="Nolan M."/>
            <person name="Ohm R."/>
            <person name="Pangilinan J."/>
            <person name="Park H.-J."/>
            <person name="Ramirez L."/>
            <person name="Alfaro M."/>
            <person name="Sun H."/>
            <person name="Tritt A."/>
            <person name="Yoshinaga Y."/>
            <person name="Zwiers L.-H."/>
            <person name="Turgeon B."/>
            <person name="Goodwin S."/>
            <person name="Spatafora J."/>
            <person name="Crous P."/>
            <person name="Grigoriev I."/>
        </authorList>
    </citation>
    <scope>NUCLEOTIDE SEQUENCE</scope>
    <source>
        <strain evidence="2 4">CBS 304.34</strain>
    </source>
</reference>
<evidence type="ECO:0000313" key="3">
    <source>
        <dbReference type="Proteomes" id="UP000504636"/>
    </source>
</evidence>
<proteinExistence type="predicted"/>
<gene>
    <name evidence="2 4" type="ORF">BDZ99DRAFT_153048</name>
</gene>
<dbReference type="AlphaFoldDB" id="A0A6A6Y701"/>
<protein>
    <submittedName>
        <fullName evidence="2 4">Uncharacterized protein</fullName>
    </submittedName>
</protein>
<sequence length="77" mass="9504">MWKLPTVREMCLQGWARWGHQLWATGHAMEMPLRSRYLIAIRYNHHFALLLVFHILLIFYVFLVFYILLIFYFMNLK</sequence>
<name>A0A6A6Y701_9PEZI</name>
<evidence type="ECO:0000313" key="2">
    <source>
        <dbReference type="EMBL" id="KAF2804470.1"/>
    </source>
</evidence>
<keyword evidence="1" id="KW-0472">Membrane</keyword>
<keyword evidence="3" id="KW-1185">Reference proteome</keyword>
<reference evidence="4" key="2">
    <citation type="submission" date="2020-04" db="EMBL/GenBank/DDBJ databases">
        <authorList>
            <consortium name="NCBI Genome Project"/>
        </authorList>
    </citation>
    <scope>NUCLEOTIDE SEQUENCE</scope>
    <source>
        <strain evidence="4">CBS 304.34</strain>
    </source>
</reference>
<feature type="transmembrane region" description="Helical" evidence="1">
    <location>
        <begin position="47"/>
        <end position="74"/>
    </location>
</feature>
<dbReference type="RefSeq" id="XP_033571434.1">
    <property type="nucleotide sequence ID" value="XM_033712799.1"/>
</dbReference>
<reference evidence="4" key="3">
    <citation type="submission" date="2025-04" db="UniProtKB">
        <authorList>
            <consortium name="RefSeq"/>
        </authorList>
    </citation>
    <scope>IDENTIFICATION</scope>
    <source>
        <strain evidence="4">CBS 304.34</strain>
    </source>
</reference>
<organism evidence="2">
    <name type="scientific">Mytilinidion resinicola</name>
    <dbReference type="NCBI Taxonomy" id="574789"/>
    <lineage>
        <taxon>Eukaryota</taxon>
        <taxon>Fungi</taxon>
        <taxon>Dikarya</taxon>
        <taxon>Ascomycota</taxon>
        <taxon>Pezizomycotina</taxon>
        <taxon>Dothideomycetes</taxon>
        <taxon>Pleosporomycetidae</taxon>
        <taxon>Mytilinidiales</taxon>
        <taxon>Mytilinidiaceae</taxon>
        <taxon>Mytilinidion</taxon>
    </lineage>
</organism>
<evidence type="ECO:0000313" key="4">
    <source>
        <dbReference type="RefSeq" id="XP_033571434.1"/>
    </source>
</evidence>
<accession>A0A6A6Y701</accession>
<dbReference type="Proteomes" id="UP000504636">
    <property type="component" value="Unplaced"/>
</dbReference>
<dbReference type="GeneID" id="54453692"/>